<dbReference type="Proteomes" id="UP000807342">
    <property type="component" value="Unassembled WGS sequence"/>
</dbReference>
<dbReference type="EMBL" id="MU152941">
    <property type="protein sequence ID" value="KAF9440050.1"/>
    <property type="molecule type" value="Genomic_DNA"/>
</dbReference>
<dbReference type="InterPro" id="IPR027417">
    <property type="entry name" value="P-loop_NTPase"/>
</dbReference>
<gene>
    <name evidence="1" type="ORF">P691DRAFT_783544</name>
</gene>
<comment type="caution">
    <text evidence="1">The sequence shown here is derived from an EMBL/GenBank/DDBJ whole genome shotgun (WGS) entry which is preliminary data.</text>
</comment>
<sequence>MTHPNGDLLCTVILAYKMTCFGKSTMRCTLNHQSGLYGSMENGTGKSAIMFTNYELYLQELLGFVHPHITLPQYSLSQQFKEIFYRPFKKLGTRLFGHSKLMFILLDGLNFVQYSDNRWTLDKGHTNLITHIVQFAEDCPDAPIRWVISTTHVSPPSFLPRSIMALEVKDIIAEFFHVGRIPALEIQHQFDNLLSRAAFHLFHHPLPPPCYPNTTVELLASICKWIQDSSNKKKILWLIGPTGIGKTAIMWLLMETEISKTRSNFKLGAALFLSSTDIVLVGVWCLSNDKSR</sequence>
<reference evidence="1" key="1">
    <citation type="submission" date="2020-11" db="EMBL/GenBank/DDBJ databases">
        <authorList>
            <consortium name="DOE Joint Genome Institute"/>
            <person name="Ahrendt S."/>
            <person name="Riley R."/>
            <person name="Andreopoulos W."/>
            <person name="Labutti K."/>
            <person name="Pangilinan J."/>
            <person name="Ruiz-Duenas F.J."/>
            <person name="Barrasa J.M."/>
            <person name="Sanchez-Garcia M."/>
            <person name="Camarero S."/>
            <person name="Miyauchi S."/>
            <person name="Serrano A."/>
            <person name="Linde D."/>
            <person name="Babiker R."/>
            <person name="Drula E."/>
            <person name="Ayuso-Fernandez I."/>
            <person name="Pacheco R."/>
            <person name="Padilla G."/>
            <person name="Ferreira P."/>
            <person name="Barriuso J."/>
            <person name="Kellner H."/>
            <person name="Castanera R."/>
            <person name="Alfaro M."/>
            <person name="Ramirez L."/>
            <person name="Pisabarro A.G."/>
            <person name="Kuo A."/>
            <person name="Tritt A."/>
            <person name="Lipzen A."/>
            <person name="He G."/>
            <person name="Yan M."/>
            <person name="Ng V."/>
            <person name="Cullen D."/>
            <person name="Martin F."/>
            <person name="Rosso M.-N."/>
            <person name="Henrissat B."/>
            <person name="Hibbett D."/>
            <person name="Martinez A.T."/>
            <person name="Grigoriev I.V."/>
        </authorList>
    </citation>
    <scope>NUCLEOTIDE SEQUENCE</scope>
    <source>
        <strain evidence="1">MF-IS2</strain>
    </source>
</reference>
<protein>
    <recommendedName>
        <fullName evidence="3">NACHT domain-containing protein</fullName>
    </recommendedName>
</protein>
<evidence type="ECO:0000313" key="2">
    <source>
        <dbReference type="Proteomes" id="UP000807342"/>
    </source>
</evidence>
<evidence type="ECO:0008006" key="3">
    <source>
        <dbReference type="Google" id="ProtNLM"/>
    </source>
</evidence>
<evidence type="ECO:0000313" key="1">
    <source>
        <dbReference type="EMBL" id="KAF9440050.1"/>
    </source>
</evidence>
<organism evidence="1 2">
    <name type="scientific">Macrolepiota fuliginosa MF-IS2</name>
    <dbReference type="NCBI Taxonomy" id="1400762"/>
    <lineage>
        <taxon>Eukaryota</taxon>
        <taxon>Fungi</taxon>
        <taxon>Dikarya</taxon>
        <taxon>Basidiomycota</taxon>
        <taxon>Agaricomycotina</taxon>
        <taxon>Agaricomycetes</taxon>
        <taxon>Agaricomycetidae</taxon>
        <taxon>Agaricales</taxon>
        <taxon>Agaricineae</taxon>
        <taxon>Agaricaceae</taxon>
        <taxon>Macrolepiota</taxon>
    </lineage>
</organism>
<accession>A0A9P6BW45</accession>
<proteinExistence type="predicted"/>
<dbReference type="AlphaFoldDB" id="A0A9P6BW45"/>
<name>A0A9P6BW45_9AGAR</name>
<keyword evidence="2" id="KW-1185">Reference proteome</keyword>
<dbReference type="SUPFAM" id="SSF52540">
    <property type="entry name" value="P-loop containing nucleoside triphosphate hydrolases"/>
    <property type="match status" value="1"/>
</dbReference>